<protein>
    <submittedName>
        <fullName evidence="2">Helix-turn-helix transcriptional regulator</fullName>
    </submittedName>
</protein>
<evidence type="ECO:0000313" key="2">
    <source>
        <dbReference type="EMBL" id="MCM5679357.1"/>
    </source>
</evidence>
<name>A0ABT0YKV1_9BURK</name>
<dbReference type="CDD" id="cd00093">
    <property type="entry name" value="HTH_XRE"/>
    <property type="match status" value="1"/>
</dbReference>
<dbReference type="PANTHER" id="PTHR43236">
    <property type="entry name" value="ANTITOXIN HIGA1"/>
    <property type="match status" value="1"/>
</dbReference>
<gene>
    <name evidence="2" type="ORF">M8A51_07405</name>
</gene>
<proteinExistence type="predicted"/>
<dbReference type="Proteomes" id="UP001165541">
    <property type="component" value="Unassembled WGS sequence"/>
</dbReference>
<feature type="domain" description="HTH cro/C1-type" evidence="1">
    <location>
        <begin position="16"/>
        <end position="70"/>
    </location>
</feature>
<comment type="caution">
    <text evidence="2">The sequence shown here is derived from an EMBL/GenBank/DDBJ whole genome shotgun (WGS) entry which is preliminary data.</text>
</comment>
<dbReference type="EMBL" id="JAMKFE010000003">
    <property type="protein sequence ID" value="MCM5679357.1"/>
    <property type="molecule type" value="Genomic_DNA"/>
</dbReference>
<dbReference type="InterPro" id="IPR052345">
    <property type="entry name" value="Rad_response_metalloprotease"/>
</dbReference>
<dbReference type="RefSeq" id="WP_251777549.1">
    <property type="nucleotide sequence ID" value="NZ_JAMKFE010000003.1"/>
</dbReference>
<keyword evidence="3" id="KW-1185">Reference proteome</keyword>
<dbReference type="SMART" id="SM00530">
    <property type="entry name" value="HTH_XRE"/>
    <property type="match status" value="1"/>
</dbReference>
<dbReference type="PANTHER" id="PTHR43236:SF1">
    <property type="entry name" value="BLL7220 PROTEIN"/>
    <property type="match status" value="1"/>
</dbReference>
<dbReference type="Pfam" id="PF01381">
    <property type="entry name" value="HTH_3"/>
    <property type="match status" value="1"/>
</dbReference>
<dbReference type="PROSITE" id="PS50943">
    <property type="entry name" value="HTH_CROC1"/>
    <property type="match status" value="1"/>
</dbReference>
<evidence type="ECO:0000259" key="1">
    <source>
        <dbReference type="PROSITE" id="PS50943"/>
    </source>
</evidence>
<dbReference type="Gene3D" id="1.10.260.40">
    <property type="entry name" value="lambda repressor-like DNA-binding domains"/>
    <property type="match status" value="1"/>
</dbReference>
<dbReference type="InterPro" id="IPR010982">
    <property type="entry name" value="Lambda_DNA-bd_dom_sf"/>
</dbReference>
<evidence type="ECO:0000313" key="3">
    <source>
        <dbReference type="Proteomes" id="UP001165541"/>
    </source>
</evidence>
<accession>A0ABT0YKV1</accession>
<dbReference type="SUPFAM" id="SSF47413">
    <property type="entry name" value="lambda repressor-like DNA-binding domains"/>
    <property type="match status" value="1"/>
</dbReference>
<sequence length="118" mass="13109">MTTGSEDPRQALATRLREARKLAGLSQGKVAEMLDMHRPTVTEIEKGNRKVSAEELGKFAEIYDVSVTWLVGESPEKLAANDPRLELAARELSKLKTQDFDRVLRLLAAMRQSDPSGD</sequence>
<organism evidence="2 3">
    <name type="scientific">Caldimonas mangrovi</name>
    <dbReference type="NCBI Taxonomy" id="2944811"/>
    <lineage>
        <taxon>Bacteria</taxon>
        <taxon>Pseudomonadati</taxon>
        <taxon>Pseudomonadota</taxon>
        <taxon>Betaproteobacteria</taxon>
        <taxon>Burkholderiales</taxon>
        <taxon>Sphaerotilaceae</taxon>
        <taxon>Caldimonas</taxon>
    </lineage>
</organism>
<reference evidence="2" key="1">
    <citation type="submission" date="2022-05" db="EMBL/GenBank/DDBJ databases">
        <title>Schlegelella sp. nov., isolated from mangrove soil.</title>
        <authorList>
            <person name="Liu Y."/>
            <person name="Ge X."/>
            <person name="Liu W."/>
        </authorList>
    </citation>
    <scope>NUCLEOTIDE SEQUENCE</scope>
    <source>
        <strain evidence="2">S2-27</strain>
    </source>
</reference>
<dbReference type="InterPro" id="IPR001387">
    <property type="entry name" value="Cro/C1-type_HTH"/>
</dbReference>